<evidence type="ECO:0000256" key="2">
    <source>
        <dbReference type="ARBA" id="ARBA00022723"/>
    </source>
</evidence>
<dbReference type="PROSITE" id="PS51819">
    <property type="entry name" value="VOC"/>
    <property type="match status" value="1"/>
</dbReference>
<dbReference type="PROSITE" id="PS00934">
    <property type="entry name" value="GLYOXALASE_I_1"/>
    <property type="match status" value="1"/>
</dbReference>
<reference evidence="5 6" key="1">
    <citation type="journal article" date="2015" name="J. Biotechnol.">
        <title>Complete genome sequence of a malodorant-producing acetogen, Clostridium scatologenes ATCC 25775(T).</title>
        <authorList>
            <person name="Zhu Z."/>
            <person name="Guo T."/>
            <person name="Zheng H."/>
            <person name="Song T."/>
            <person name="Ouyang P."/>
            <person name="Xie J."/>
        </authorList>
    </citation>
    <scope>NUCLEOTIDE SEQUENCE [LARGE SCALE GENOMIC DNA]</scope>
    <source>
        <strain evidence="5 6">ATCC 25775</strain>
    </source>
</reference>
<dbReference type="HOGENOM" id="CLU_046006_5_2_9"/>
<dbReference type="PANTHER" id="PTHR43048">
    <property type="entry name" value="METHYLMALONYL-COA EPIMERASE"/>
    <property type="match status" value="1"/>
</dbReference>
<keyword evidence="6" id="KW-1185">Reference proteome</keyword>
<evidence type="ECO:0000256" key="1">
    <source>
        <dbReference type="ARBA" id="ARBA00009308"/>
    </source>
</evidence>
<sequence>MFNVLKVDHIGIAVKDLEVAKEFYTKKLGMEVNGEEVIDSQHVKVCFIPSGDSELELLESTSIDGPIAKFIEKNGQGIQHIAINVDNIENALADLKAKDVRLIDEVPRYGAGGASIAFVHPKSTGGILLELTQRK</sequence>
<dbReference type="Pfam" id="PF13669">
    <property type="entry name" value="Glyoxalase_4"/>
    <property type="match status" value="1"/>
</dbReference>
<evidence type="ECO:0000313" key="6">
    <source>
        <dbReference type="Proteomes" id="UP000033115"/>
    </source>
</evidence>
<dbReference type="InterPro" id="IPR018146">
    <property type="entry name" value="Glyoxalase_1_CS"/>
</dbReference>
<feature type="coiled-coil region" evidence="3">
    <location>
        <begin position="78"/>
        <end position="105"/>
    </location>
</feature>
<dbReference type="STRING" id="1548.CSCA_5293"/>
<evidence type="ECO:0000256" key="3">
    <source>
        <dbReference type="SAM" id="Coils"/>
    </source>
</evidence>
<dbReference type="GO" id="GO:0051213">
    <property type="term" value="F:dioxygenase activity"/>
    <property type="evidence" value="ECO:0007669"/>
    <property type="project" value="UniProtKB-KW"/>
</dbReference>
<dbReference type="InterPro" id="IPR037523">
    <property type="entry name" value="VOC_core"/>
</dbReference>
<dbReference type="AlphaFoldDB" id="A0A0E3K5T2"/>
<dbReference type="SUPFAM" id="SSF54593">
    <property type="entry name" value="Glyoxalase/Bleomycin resistance protein/Dihydroxybiphenyl dioxygenase"/>
    <property type="match status" value="1"/>
</dbReference>
<proteinExistence type="inferred from homology"/>
<dbReference type="KEGG" id="csq:CSCA_5293"/>
<protein>
    <submittedName>
        <fullName evidence="5">Glyoxalase/bleomycin resistance protein/dioxygenase</fullName>
    </submittedName>
</protein>
<dbReference type="GO" id="GO:0046491">
    <property type="term" value="P:L-methylmalonyl-CoA metabolic process"/>
    <property type="evidence" value="ECO:0007669"/>
    <property type="project" value="TreeGrafter"/>
</dbReference>
<dbReference type="InterPro" id="IPR029068">
    <property type="entry name" value="Glyas_Bleomycin-R_OHBP_Dase"/>
</dbReference>
<organism evidence="5 6">
    <name type="scientific">Clostridium scatologenes</name>
    <dbReference type="NCBI Taxonomy" id="1548"/>
    <lineage>
        <taxon>Bacteria</taxon>
        <taxon>Bacillati</taxon>
        <taxon>Bacillota</taxon>
        <taxon>Clostridia</taxon>
        <taxon>Eubacteriales</taxon>
        <taxon>Clostridiaceae</taxon>
        <taxon>Clostridium</taxon>
    </lineage>
</organism>
<dbReference type="Proteomes" id="UP000033115">
    <property type="component" value="Chromosome"/>
</dbReference>
<keyword evidence="3" id="KW-0175">Coiled coil</keyword>
<comment type="similarity">
    <text evidence="1">Belongs to the methylmalonyl-CoA epimerase family.</text>
</comment>
<dbReference type="RefSeq" id="WP_029160566.1">
    <property type="nucleotide sequence ID" value="NZ_CP009933.1"/>
</dbReference>
<dbReference type="CDD" id="cd07249">
    <property type="entry name" value="MMCE"/>
    <property type="match status" value="1"/>
</dbReference>
<dbReference type="GO" id="GO:0004462">
    <property type="term" value="F:lactoylglutathione lyase activity"/>
    <property type="evidence" value="ECO:0007669"/>
    <property type="project" value="InterPro"/>
</dbReference>
<dbReference type="GO" id="GO:0046872">
    <property type="term" value="F:metal ion binding"/>
    <property type="evidence" value="ECO:0007669"/>
    <property type="project" value="UniProtKB-KW"/>
</dbReference>
<accession>A0A0E3K5T2</accession>
<feature type="domain" description="VOC" evidence="4">
    <location>
        <begin position="6"/>
        <end position="134"/>
    </location>
</feature>
<dbReference type="PANTHER" id="PTHR43048:SF3">
    <property type="entry name" value="METHYLMALONYL-COA EPIMERASE, MITOCHONDRIAL"/>
    <property type="match status" value="1"/>
</dbReference>
<name>A0A0E3K5T2_CLOSL</name>
<dbReference type="InterPro" id="IPR017515">
    <property type="entry name" value="MeMalonyl-CoA_epimerase"/>
</dbReference>
<gene>
    <name evidence="5" type="ORF">CSCA_5293</name>
</gene>
<keyword evidence="5" id="KW-0560">Oxidoreductase</keyword>
<keyword evidence="5" id="KW-0223">Dioxygenase</keyword>
<dbReference type="EMBL" id="CP009933">
    <property type="protein sequence ID" value="AKA72418.1"/>
    <property type="molecule type" value="Genomic_DNA"/>
</dbReference>
<dbReference type="GO" id="GO:0004493">
    <property type="term" value="F:methylmalonyl-CoA epimerase activity"/>
    <property type="evidence" value="ECO:0007669"/>
    <property type="project" value="TreeGrafter"/>
</dbReference>
<dbReference type="Gene3D" id="3.10.180.10">
    <property type="entry name" value="2,3-Dihydroxybiphenyl 1,2-Dioxygenase, domain 1"/>
    <property type="match status" value="1"/>
</dbReference>
<evidence type="ECO:0000313" key="5">
    <source>
        <dbReference type="EMBL" id="AKA72418.1"/>
    </source>
</evidence>
<dbReference type="NCBIfam" id="TIGR03081">
    <property type="entry name" value="metmalonyl_epim"/>
    <property type="match status" value="1"/>
</dbReference>
<evidence type="ECO:0000259" key="4">
    <source>
        <dbReference type="PROSITE" id="PS51819"/>
    </source>
</evidence>
<dbReference type="InterPro" id="IPR051785">
    <property type="entry name" value="MMCE/EMCE_epimerase"/>
</dbReference>
<keyword evidence="2" id="KW-0479">Metal-binding</keyword>